<organism evidence="2 3">
    <name type="scientific">Armillaria novae-zelandiae</name>
    <dbReference type="NCBI Taxonomy" id="153914"/>
    <lineage>
        <taxon>Eukaryota</taxon>
        <taxon>Fungi</taxon>
        <taxon>Dikarya</taxon>
        <taxon>Basidiomycota</taxon>
        <taxon>Agaricomycotina</taxon>
        <taxon>Agaricomycetes</taxon>
        <taxon>Agaricomycetidae</taxon>
        <taxon>Agaricales</taxon>
        <taxon>Marasmiineae</taxon>
        <taxon>Physalacriaceae</taxon>
        <taxon>Armillaria</taxon>
    </lineage>
</organism>
<feature type="region of interest" description="Disordered" evidence="1">
    <location>
        <begin position="224"/>
        <end position="243"/>
    </location>
</feature>
<keyword evidence="3" id="KW-1185">Reference proteome</keyword>
<dbReference type="EMBL" id="JAUEPR010000130">
    <property type="protein sequence ID" value="KAK0462189.1"/>
    <property type="molecule type" value="Genomic_DNA"/>
</dbReference>
<protein>
    <submittedName>
        <fullName evidence="2">Uncharacterized protein</fullName>
    </submittedName>
</protein>
<dbReference type="Proteomes" id="UP001175227">
    <property type="component" value="Unassembled WGS sequence"/>
</dbReference>
<reference evidence="2" key="1">
    <citation type="submission" date="2023-06" db="EMBL/GenBank/DDBJ databases">
        <authorList>
            <consortium name="Lawrence Berkeley National Laboratory"/>
            <person name="Ahrendt S."/>
            <person name="Sahu N."/>
            <person name="Indic B."/>
            <person name="Wong-Bajracharya J."/>
            <person name="Merenyi Z."/>
            <person name="Ke H.-M."/>
            <person name="Monk M."/>
            <person name="Kocsube S."/>
            <person name="Drula E."/>
            <person name="Lipzen A."/>
            <person name="Balint B."/>
            <person name="Henrissat B."/>
            <person name="Andreopoulos B."/>
            <person name="Martin F.M."/>
            <person name="Harder C.B."/>
            <person name="Rigling D."/>
            <person name="Ford K.L."/>
            <person name="Foster G.D."/>
            <person name="Pangilinan J."/>
            <person name="Papanicolaou A."/>
            <person name="Barry K."/>
            <person name="LaButti K."/>
            <person name="Viragh M."/>
            <person name="Koriabine M."/>
            <person name="Yan M."/>
            <person name="Riley R."/>
            <person name="Champramary S."/>
            <person name="Plett K.L."/>
            <person name="Tsai I.J."/>
            <person name="Slot J."/>
            <person name="Sipos G."/>
            <person name="Plett J."/>
            <person name="Nagy L.G."/>
            <person name="Grigoriev I.V."/>
        </authorList>
    </citation>
    <scope>NUCLEOTIDE SEQUENCE</scope>
    <source>
        <strain evidence="2">ICMP 16352</strain>
    </source>
</reference>
<name>A0AA39NAT7_9AGAR</name>
<evidence type="ECO:0000313" key="2">
    <source>
        <dbReference type="EMBL" id="KAK0462189.1"/>
    </source>
</evidence>
<accession>A0AA39NAT7</accession>
<dbReference type="AlphaFoldDB" id="A0AA39NAT7"/>
<evidence type="ECO:0000313" key="3">
    <source>
        <dbReference type="Proteomes" id="UP001175227"/>
    </source>
</evidence>
<evidence type="ECO:0000256" key="1">
    <source>
        <dbReference type="SAM" id="MobiDB-lite"/>
    </source>
</evidence>
<comment type="caution">
    <text evidence="2">The sequence shown here is derived from an EMBL/GenBank/DDBJ whole genome shotgun (WGS) entry which is preliminary data.</text>
</comment>
<feature type="region of interest" description="Disordered" evidence="1">
    <location>
        <begin position="1"/>
        <end position="41"/>
    </location>
</feature>
<feature type="compositionally biased region" description="Polar residues" evidence="1">
    <location>
        <begin position="23"/>
        <end position="41"/>
    </location>
</feature>
<sequence>MAPFTRSKGAALDLELPHRGNTKKASANSTEYPPIHSKNNTDLLGDIESPLTSIASIWPDNSVRSSGPVSIDEKGLSSLPVKEESLVVSDDFDLSGNKGGCDNANELTSAGYETAWETDLLDLKDDSIILHPDDINGWEKVGKMKGRCTPSPKPSSDIAGPSARNANRFDVLSDSSDVGDEVAIEKTVKFVHNERQKYFEKRLGNLLTQFEVDREHRHVTKMGNTREDVSSDTNEPGERPLTPHVVNKGKVRDFRDTGIPGIDNADLDPEAQQQAWENFNFLRNEDPELQKVIYDGIVSSLDAFKGNGAEGHTHTTSFAGPRRIDGFKSSRKRMERKMCHIDSRLPPLQFL</sequence>
<proteinExistence type="predicted"/>
<gene>
    <name evidence="2" type="ORF">IW261DRAFT_1428172</name>
</gene>